<proteinExistence type="predicted"/>
<evidence type="ECO:0000256" key="1">
    <source>
        <dbReference type="SAM" id="MobiDB-lite"/>
    </source>
</evidence>
<sequence length="143" mass="16001">MDKGIRILQEWSSRPISPKRIISTEMNVSVSAMRCGIEGSRSYERNPNSFDGRGASATPQAREPAHQTFPHLYELRQLSGEVFRVLQVPAWVLTRACERRKMAPSVRWVHAQMAPSRPAAAVVIYTSTVIKVNAAASQRLPDE</sequence>
<keyword evidence="3" id="KW-1185">Reference proteome</keyword>
<dbReference type="AlphaFoldDB" id="A0A4C1W5J9"/>
<gene>
    <name evidence="2" type="ORF">EVAR_95070_1</name>
</gene>
<dbReference type="Proteomes" id="UP000299102">
    <property type="component" value="Unassembled WGS sequence"/>
</dbReference>
<protein>
    <submittedName>
        <fullName evidence="2">Uncharacterized protein</fullName>
    </submittedName>
</protein>
<accession>A0A4C1W5J9</accession>
<evidence type="ECO:0000313" key="3">
    <source>
        <dbReference type="Proteomes" id="UP000299102"/>
    </source>
</evidence>
<name>A0A4C1W5J9_EUMVA</name>
<dbReference type="EMBL" id="BGZK01000487">
    <property type="protein sequence ID" value="GBP46608.1"/>
    <property type="molecule type" value="Genomic_DNA"/>
</dbReference>
<organism evidence="2 3">
    <name type="scientific">Eumeta variegata</name>
    <name type="common">Bagworm moth</name>
    <name type="synonym">Eumeta japonica</name>
    <dbReference type="NCBI Taxonomy" id="151549"/>
    <lineage>
        <taxon>Eukaryota</taxon>
        <taxon>Metazoa</taxon>
        <taxon>Ecdysozoa</taxon>
        <taxon>Arthropoda</taxon>
        <taxon>Hexapoda</taxon>
        <taxon>Insecta</taxon>
        <taxon>Pterygota</taxon>
        <taxon>Neoptera</taxon>
        <taxon>Endopterygota</taxon>
        <taxon>Lepidoptera</taxon>
        <taxon>Glossata</taxon>
        <taxon>Ditrysia</taxon>
        <taxon>Tineoidea</taxon>
        <taxon>Psychidae</taxon>
        <taxon>Oiketicinae</taxon>
        <taxon>Eumeta</taxon>
    </lineage>
</organism>
<reference evidence="2 3" key="1">
    <citation type="journal article" date="2019" name="Commun. Biol.">
        <title>The bagworm genome reveals a unique fibroin gene that provides high tensile strength.</title>
        <authorList>
            <person name="Kono N."/>
            <person name="Nakamura H."/>
            <person name="Ohtoshi R."/>
            <person name="Tomita M."/>
            <person name="Numata K."/>
            <person name="Arakawa K."/>
        </authorList>
    </citation>
    <scope>NUCLEOTIDE SEQUENCE [LARGE SCALE GENOMIC DNA]</scope>
</reference>
<feature type="region of interest" description="Disordered" evidence="1">
    <location>
        <begin position="41"/>
        <end position="64"/>
    </location>
</feature>
<comment type="caution">
    <text evidence="2">The sequence shown here is derived from an EMBL/GenBank/DDBJ whole genome shotgun (WGS) entry which is preliminary data.</text>
</comment>
<evidence type="ECO:0000313" key="2">
    <source>
        <dbReference type="EMBL" id="GBP46608.1"/>
    </source>
</evidence>